<proteinExistence type="predicted"/>
<name>A0A6S6TGJ5_9BACT</name>
<sequence>MKKIIFILSLFLLGCQEHNTTTTTQTLPINTIQTTDSNETIEYLESLLDNDMNSLNYTLPPDPADEGKKDIFGIDTNQNGIRDDVEIYIYNKLKDKTEYRRTLTAIYSQEAKAMQKILIEPENAYSSKSYYIMHNAIDCLHHFEIKIKKDHNLTFNEYVKFSQKYSPIKNNFEDIFFNTKDRIKEYLKYNSSLSGNIFPSRAKIIEKCETNLNKLGEI</sequence>
<evidence type="ECO:0000313" key="1">
    <source>
        <dbReference type="EMBL" id="CAA6814028.1"/>
    </source>
</evidence>
<dbReference type="PROSITE" id="PS51257">
    <property type="entry name" value="PROKAR_LIPOPROTEIN"/>
    <property type="match status" value="1"/>
</dbReference>
<gene>
    <name evidence="1" type="ORF">HELGO_WM24340</name>
</gene>
<organism evidence="1">
    <name type="scientific">uncultured Campylobacterales bacterium</name>
    <dbReference type="NCBI Taxonomy" id="352960"/>
    <lineage>
        <taxon>Bacteria</taxon>
        <taxon>Pseudomonadati</taxon>
        <taxon>Campylobacterota</taxon>
        <taxon>Epsilonproteobacteria</taxon>
        <taxon>Campylobacterales</taxon>
        <taxon>environmental samples</taxon>
    </lineage>
</organism>
<reference evidence="1" key="1">
    <citation type="submission" date="2020-01" db="EMBL/GenBank/DDBJ databases">
        <authorList>
            <person name="Meier V. D."/>
            <person name="Meier V D."/>
        </authorList>
    </citation>
    <scope>NUCLEOTIDE SEQUENCE</scope>
    <source>
        <strain evidence="1">HLG_WM_MAG_12</strain>
    </source>
</reference>
<protein>
    <recommendedName>
        <fullName evidence="2">Lipoprotein</fullName>
    </recommendedName>
</protein>
<accession>A0A6S6TGJ5</accession>
<dbReference type="EMBL" id="CACVAW010000060">
    <property type="protein sequence ID" value="CAA6814028.1"/>
    <property type="molecule type" value="Genomic_DNA"/>
</dbReference>
<dbReference type="AlphaFoldDB" id="A0A6S6TGJ5"/>
<evidence type="ECO:0008006" key="2">
    <source>
        <dbReference type="Google" id="ProtNLM"/>
    </source>
</evidence>